<name>A0ABR5VKJ4_MARGR</name>
<sequence>MSELSPEQQILITMRKTLTAIVRDLTPPQGMRHPLSASTIDEVRQCLGMIAERERLLAERDGRGGERPVYADRPGATQVVPIDSLRSRKD</sequence>
<feature type="compositionally biased region" description="Basic and acidic residues" evidence="1">
    <location>
        <begin position="60"/>
        <end position="70"/>
    </location>
</feature>
<gene>
    <name evidence="2" type="ORF">AY586_06365</name>
</gene>
<evidence type="ECO:0000313" key="2">
    <source>
        <dbReference type="EMBL" id="KXX66191.1"/>
    </source>
</evidence>
<evidence type="ECO:0000256" key="1">
    <source>
        <dbReference type="SAM" id="MobiDB-lite"/>
    </source>
</evidence>
<reference evidence="2 3" key="1">
    <citation type="submission" date="2016-02" db="EMBL/GenBank/DDBJ databases">
        <title>Genome sequence of Marichromatium gracile YL-28, a purple sulfur bacterium.</title>
        <authorList>
            <person name="Zhao C."/>
            <person name="Hong X."/>
            <person name="Chen S."/>
            <person name="Yang S."/>
        </authorList>
    </citation>
    <scope>NUCLEOTIDE SEQUENCE [LARGE SCALE GENOMIC DNA]</scope>
    <source>
        <strain evidence="2 3">YL28</strain>
    </source>
</reference>
<comment type="caution">
    <text evidence="2">The sequence shown here is derived from an EMBL/GenBank/DDBJ whole genome shotgun (WGS) entry which is preliminary data.</text>
</comment>
<dbReference type="RefSeq" id="WP_062271717.1">
    <property type="nucleotide sequence ID" value="NZ_LSYU01000013.1"/>
</dbReference>
<protein>
    <submittedName>
        <fullName evidence="2">Segregation and condensation protein A</fullName>
    </submittedName>
</protein>
<dbReference type="Proteomes" id="UP000075766">
    <property type="component" value="Unassembled WGS sequence"/>
</dbReference>
<accession>A0ABR5VKJ4</accession>
<keyword evidence="3" id="KW-1185">Reference proteome</keyword>
<feature type="region of interest" description="Disordered" evidence="1">
    <location>
        <begin position="60"/>
        <end position="90"/>
    </location>
</feature>
<proteinExistence type="predicted"/>
<evidence type="ECO:0000313" key="3">
    <source>
        <dbReference type="Proteomes" id="UP000075766"/>
    </source>
</evidence>
<organism evidence="2 3">
    <name type="scientific">Marichromatium gracile</name>
    <name type="common">Chromatium gracile</name>
    <dbReference type="NCBI Taxonomy" id="1048"/>
    <lineage>
        <taxon>Bacteria</taxon>
        <taxon>Pseudomonadati</taxon>
        <taxon>Pseudomonadota</taxon>
        <taxon>Gammaproteobacteria</taxon>
        <taxon>Chromatiales</taxon>
        <taxon>Chromatiaceae</taxon>
        <taxon>Marichromatium</taxon>
    </lineage>
</organism>
<dbReference type="EMBL" id="LSYU01000013">
    <property type="protein sequence ID" value="KXX66191.1"/>
    <property type="molecule type" value="Genomic_DNA"/>
</dbReference>